<evidence type="ECO:0000259" key="3">
    <source>
        <dbReference type="SMART" id="SM00824"/>
    </source>
</evidence>
<evidence type="ECO:0000256" key="2">
    <source>
        <dbReference type="ARBA" id="ARBA00022801"/>
    </source>
</evidence>
<dbReference type="Pfam" id="PF00975">
    <property type="entry name" value="Thioesterase"/>
    <property type="match status" value="1"/>
</dbReference>
<evidence type="ECO:0000313" key="5">
    <source>
        <dbReference type="Proteomes" id="UP000727056"/>
    </source>
</evidence>
<dbReference type="PANTHER" id="PTHR11487:SF0">
    <property type="entry name" value="S-ACYL FATTY ACID SYNTHASE THIOESTERASE, MEDIUM CHAIN"/>
    <property type="match status" value="1"/>
</dbReference>
<dbReference type="RefSeq" id="WP_168089685.1">
    <property type="nucleotide sequence ID" value="NZ_BHZH01000056.1"/>
</dbReference>
<dbReference type="PANTHER" id="PTHR11487">
    <property type="entry name" value="THIOESTERASE"/>
    <property type="match status" value="1"/>
</dbReference>
<gene>
    <name evidence="4" type="ORF">HCN52_19110</name>
</gene>
<organism evidence="4 5">
    <name type="scientific">Streptomyces bohaiensis</name>
    <dbReference type="NCBI Taxonomy" id="1431344"/>
    <lineage>
        <taxon>Bacteria</taxon>
        <taxon>Bacillati</taxon>
        <taxon>Actinomycetota</taxon>
        <taxon>Actinomycetes</taxon>
        <taxon>Kitasatosporales</taxon>
        <taxon>Streptomycetaceae</taxon>
        <taxon>Streptomyces</taxon>
    </lineage>
</organism>
<dbReference type="InterPro" id="IPR001031">
    <property type="entry name" value="Thioesterase"/>
</dbReference>
<dbReference type="Proteomes" id="UP000727056">
    <property type="component" value="Unassembled WGS sequence"/>
</dbReference>
<keyword evidence="2" id="KW-0378">Hydrolase</keyword>
<sequence>MTTETDSSRWIRCFRPAPEAPLRLACFPHAGGSAGYFHPVARALAPAVEVLAVQYPGRQDRYREPCLESVAELADGAVAALRPRAGRPLALFGHSLGAVVAFEVALRLSREGVGPVGLIVSGRRAPSRYRDESLHQASDSRLLGEIDRLSGTAAGVLDEPELVRMLLPALRADYRAVERYRSRPGAVVPCPVLVLTGDQDPLTSLDEARDWKAHTTGDCTVEAFPGGHFYLNDQAPQVISRIAGHLRGLVVGGS</sequence>
<dbReference type="SMART" id="SM00824">
    <property type="entry name" value="PKS_TE"/>
    <property type="match status" value="1"/>
</dbReference>
<dbReference type="Gene3D" id="3.40.50.1820">
    <property type="entry name" value="alpha/beta hydrolase"/>
    <property type="match status" value="1"/>
</dbReference>
<evidence type="ECO:0000256" key="1">
    <source>
        <dbReference type="ARBA" id="ARBA00007169"/>
    </source>
</evidence>
<comment type="caution">
    <text evidence="4">The sequence shown here is derived from an EMBL/GenBank/DDBJ whole genome shotgun (WGS) entry which is preliminary data.</text>
</comment>
<accession>A0ABX1CIJ7</accession>
<comment type="similarity">
    <text evidence="1">Belongs to the thioesterase family.</text>
</comment>
<dbReference type="SUPFAM" id="SSF53474">
    <property type="entry name" value="alpha/beta-Hydrolases"/>
    <property type="match status" value="1"/>
</dbReference>
<protein>
    <submittedName>
        <fullName evidence="4">Thioesterase</fullName>
    </submittedName>
</protein>
<proteinExistence type="inferred from homology"/>
<reference evidence="4 5" key="1">
    <citation type="submission" date="2020-03" db="EMBL/GenBank/DDBJ databases">
        <title>Draft genome of Streptomyces sp. ventii, isolated from the Axial Seamount in the Pacific Ocean, and resequencing of the two type strains Streptomyces lonarensis strain NCL 716 and Streptomyces bohaiensis strain 11A07.</title>
        <authorList>
            <person name="Loughran R.M."/>
            <person name="Pfannmuller K.M."/>
            <person name="Wasson B.J."/>
            <person name="Deadmond M.C."/>
            <person name="Paddock B.E."/>
            <person name="Koyack M.J."/>
            <person name="Gallegos D.A."/>
            <person name="Mitchell E.A."/>
            <person name="Ushijima B."/>
            <person name="Saw J.H."/>
            <person name="Mcphail K.L."/>
            <person name="Videau P."/>
        </authorList>
    </citation>
    <scope>NUCLEOTIDE SEQUENCE [LARGE SCALE GENOMIC DNA]</scope>
    <source>
        <strain evidence="4 5">11A07</strain>
    </source>
</reference>
<dbReference type="InterPro" id="IPR020802">
    <property type="entry name" value="TesA-like"/>
</dbReference>
<name>A0ABX1CIJ7_9ACTN</name>
<evidence type="ECO:0000313" key="4">
    <source>
        <dbReference type="EMBL" id="NJQ16987.1"/>
    </source>
</evidence>
<dbReference type="InterPro" id="IPR029058">
    <property type="entry name" value="AB_hydrolase_fold"/>
</dbReference>
<dbReference type="InterPro" id="IPR012223">
    <property type="entry name" value="TEII"/>
</dbReference>
<keyword evidence="5" id="KW-1185">Reference proteome</keyword>
<dbReference type="EMBL" id="JAAVJC010000223">
    <property type="protein sequence ID" value="NJQ16987.1"/>
    <property type="molecule type" value="Genomic_DNA"/>
</dbReference>
<feature type="domain" description="Thioesterase TesA-like" evidence="3">
    <location>
        <begin position="25"/>
        <end position="246"/>
    </location>
</feature>